<gene>
    <name evidence="2" type="ORF">PIBRA_LOCUS8942</name>
</gene>
<comment type="caution">
    <text evidence="2">The sequence shown here is derived from an EMBL/GenBank/DDBJ whole genome shotgun (WGS) entry which is preliminary data.</text>
</comment>
<name>A0A9P0TKR3_PIEBR</name>
<proteinExistence type="predicted"/>
<feature type="chain" id="PRO_5040325085" description="TIL domain-containing protein" evidence="1">
    <location>
        <begin position="17"/>
        <end position="104"/>
    </location>
</feature>
<dbReference type="EMBL" id="CALOZG010000029">
    <property type="protein sequence ID" value="CAH4032567.1"/>
    <property type="molecule type" value="Genomic_DNA"/>
</dbReference>
<protein>
    <recommendedName>
        <fullName evidence="4">TIL domain-containing protein</fullName>
    </recommendedName>
</protein>
<keyword evidence="1" id="KW-0732">Signal</keyword>
<evidence type="ECO:0000313" key="3">
    <source>
        <dbReference type="Proteomes" id="UP001152562"/>
    </source>
</evidence>
<evidence type="ECO:0008006" key="4">
    <source>
        <dbReference type="Google" id="ProtNLM"/>
    </source>
</evidence>
<organism evidence="2 3">
    <name type="scientific">Pieris brassicae</name>
    <name type="common">White butterfly</name>
    <name type="synonym">Large white butterfly</name>
    <dbReference type="NCBI Taxonomy" id="7116"/>
    <lineage>
        <taxon>Eukaryota</taxon>
        <taxon>Metazoa</taxon>
        <taxon>Ecdysozoa</taxon>
        <taxon>Arthropoda</taxon>
        <taxon>Hexapoda</taxon>
        <taxon>Insecta</taxon>
        <taxon>Pterygota</taxon>
        <taxon>Neoptera</taxon>
        <taxon>Endopterygota</taxon>
        <taxon>Lepidoptera</taxon>
        <taxon>Glossata</taxon>
        <taxon>Ditrysia</taxon>
        <taxon>Papilionoidea</taxon>
        <taxon>Pieridae</taxon>
        <taxon>Pierinae</taxon>
        <taxon>Pieris</taxon>
    </lineage>
</organism>
<reference evidence="2" key="1">
    <citation type="submission" date="2022-05" db="EMBL/GenBank/DDBJ databases">
        <authorList>
            <person name="Okamura Y."/>
        </authorList>
    </citation>
    <scope>NUCLEOTIDE SEQUENCE</scope>
</reference>
<evidence type="ECO:0000256" key="1">
    <source>
        <dbReference type="SAM" id="SignalP"/>
    </source>
</evidence>
<feature type="signal peptide" evidence="1">
    <location>
        <begin position="1"/>
        <end position="16"/>
    </location>
</feature>
<evidence type="ECO:0000313" key="2">
    <source>
        <dbReference type="EMBL" id="CAH4032567.1"/>
    </source>
</evidence>
<sequence>MSTWAVMMVTINIILAYEPSSISKCLWHNNSCVENCPEHMMKRVSNCTESFWPAQKTCKDPEEILVGTMCGFSRCDCPEPMVLDTETGYCYDVDNCPTKHGLEK</sequence>
<accession>A0A9P0TKR3</accession>
<keyword evidence="3" id="KW-1185">Reference proteome</keyword>
<dbReference type="Proteomes" id="UP001152562">
    <property type="component" value="Unassembled WGS sequence"/>
</dbReference>
<dbReference type="AlphaFoldDB" id="A0A9P0TKR3"/>